<sequence length="124" mass="12235">MGLQRLVPLFVRYTLVGGALCTALLLGGTAAIVANNGGDVTATLPNVALASAAIGISLGAISFSTSNSGTETIEAGVAGGFDVTDPSLFRASTSGLPRRFRLGALSLGVGLFSAAFLAAVSTFG</sequence>
<evidence type="ECO:0000256" key="1">
    <source>
        <dbReference type="SAM" id="Phobius"/>
    </source>
</evidence>
<gene>
    <name evidence="2" type="ORF">SAMN05192554_10131</name>
</gene>
<evidence type="ECO:0000313" key="2">
    <source>
        <dbReference type="EMBL" id="SDM32136.1"/>
    </source>
</evidence>
<keyword evidence="1" id="KW-0472">Membrane</keyword>
<feature type="transmembrane region" description="Helical" evidence="1">
    <location>
        <begin position="102"/>
        <end position="123"/>
    </location>
</feature>
<evidence type="ECO:0000313" key="3">
    <source>
        <dbReference type="Proteomes" id="UP000199370"/>
    </source>
</evidence>
<accession>A0A1G9S9K4</accession>
<reference evidence="2 3" key="1">
    <citation type="submission" date="2016-10" db="EMBL/GenBank/DDBJ databases">
        <authorList>
            <person name="de Groot N.N."/>
        </authorList>
    </citation>
    <scope>NUCLEOTIDE SEQUENCE [LARGE SCALE GENOMIC DNA]</scope>
    <source>
        <strain evidence="3">EB21,IBRC-M 10013,KCTC 4048</strain>
    </source>
</reference>
<keyword evidence="3" id="KW-1185">Reference proteome</keyword>
<keyword evidence="1" id="KW-0812">Transmembrane</keyword>
<organism evidence="2 3">
    <name type="scientific">Haloarchaeobius iranensis</name>
    <dbReference type="NCBI Taxonomy" id="996166"/>
    <lineage>
        <taxon>Archaea</taxon>
        <taxon>Methanobacteriati</taxon>
        <taxon>Methanobacteriota</taxon>
        <taxon>Stenosarchaea group</taxon>
        <taxon>Halobacteria</taxon>
        <taxon>Halobacteriales</taxon>
        <taxon>Halorubellaceae</taxon>
        <taxon>Haloarchaeobius</taxon>
    </lineage>
</organism>
<name>A0A1G9S9K4_9EURY</name>
<proteinExistence type="predicted"/>
<dbReference type="AlphaFoldDB" id="A0A1G9S9K4"/>
<dbReference type="Proteomes" id="UP000199370">
    <property type="component" value="Unassembled WGS sequence"/>
</dbReference>
<dbReference type="EMBL" id="FNIA01000001">
    <property type="protein sequence ID" value="SDM32136.1"/>
    <property type="molecule type" value="Genomic_DNA"/>
</dbReference>
<feature type="transmembrane region" description="Helical" evidence="1">
    <location>
        <begin position="47"/>
        <end position="65"/>
    </location>
</feature>
<dbReference type="RefSeq" id="WP_089731004.1">
    <property type="nucleotide sequence ID" value="NZ_FNIA01000001.1"/>
</dbReference>
<dbReference type="STRING" id="996166.SAMN05192554_10131"/>
<protein>
    <submittedName>
        <fullName evidence="2">Uncharacterized protein</fullName>
    </submittedName>
</protein>
<keyword evidence="1" id="KW-1133">Transmembrane helix</keyword>